<dbReference type="SMART" id="SM00812">
    <property type="entry name" value="Alpha_L_fucos"/>
    <property type="match status" value="1"/>
</dbReference>
<evidence type="ECO:0000256" key="5">
    <source>
        <dbReference type="ARBA" id="ARBA00022801"/>
    </source>
</evidence>
<dbReference type="InterPro" id="IPR013780">
    <property type="entry name" value="Glyco_hydro_b"/>
</dbReference>
<evidence type="ECO:0000256" key="7">
    <source>
        <dbReference type="SAM" id="SignalP"/>
    </source>
</evidence>
<dbReference type="RefSeq" id="WP_101262181.1">
    <property type="nucleotide sequence ID" value="NZ_MVDD01000011.1"/>
</dbReference>
<dbReference type="Gene3D" id="3.20.20.80">
    <property type="entry name" value="Glycosidases"/>
    <property type="match status" value="1"/>
</dbReference>
<protein>
    <recommendedName>
        <fullName evidence="3">alpha-L-fucosidase</fullName>
        <ecNumber evidence="3">3.2.1.51</ecNumber>
    </recommendedName>
</protein>
<dbReference type="PANTHER" id="PTHR10030">
    <property type="entry name" value="ALPHA-L-FUCOSIDASE"/>
    <property type="match status" value="1"/>
</dbReference>
<feature type="chain" id="PRO_5014690966" description="alpha-L-fucosidase" evidence="7">
    <location>
        <begin position="19"/>
        <end position="510"/>
    </location>
</feature>
<dbReference type="InterPro" id="IPR000933">
    <property type="entry name" value="Glyco_hydro_29"/>
</dbReference>
<dbReference type="EMBL" id="MVDD01000011">
    <property type="protein sequence ID" value="PKQ61842.1"/>
    <property type="molecule type" value="Genomic_DNA"/>
</dbReference>
<evidence type="ECO:0000256" key="2">
    <source>
        <dbReference type="ARBA" id="ARBA00007951"/>
    </source>
</evidence>
<evidence type="ECO:0000256" key="1">
    <source>
        <dbReference type="ARBA" id="ARBA00004071"/>
    </source>
</evidence>
<reference evidence="9 10" key="1">
    <citation type="journal article" date="2017" name="Front. Microbiol.">
        <title>Labilibaculum manganireducens gen. nov., sp. nov. and Labilibaculum filiforme sp. nov., Novel Bacteroidetes Isolated from Subsurface Sediments of the Baltic Sea.</title>
        <authorList>
            <person name="Vandieken V."/>
            <person name="Marshall I.P."/>
            <person name="Niemann H."/>
            <person name="Engelen B."/>
            <person name="Cypionka H."/>
        </authorList>
    </citation>
    <scope>NUCLEOTIDE SEQUENCE [LARGE SCALE GENOMIC DNA]</scope>
    <source>
        <strain evidence="9 10">59.16B</strain>
    </source>
</reference>
<keyword evidence="6" id="KW-0326">Glycosidase</keyword>
<dbReference type="GO" id="GO:0005764">
    <property type="term" value="C:lysosome"/>
    <property type="evidence" value="ECO:0007669"/>
    <property type="project" value="TreeGrafter"/>
</dbReference>
<dbReference type="AlphaFoldDB" id="A0A2N3HUW2"/>
<dbReference type="GO" id="GO:0004560">
    <property type="term" value="F:alpha-L-fucosidase activity"/>
    <property type="evidence" value="ECO:0007669"/>
    <property type="project" value="InterPro"/>
</dbReference>
<name>A0A2N3HUW2_9BACT</name>
<accession>A0A2N3HUW2</accession>
<dbReference type="InterPro" id="IPR057739">
    <property type="entry name" value="Glyco_hydro_29_N"/>
</dbReference>
<dbReference type="Gene3D" id="2.60.40.1180">
    <property type="entry name" value="Golgi alpha-mannosidase II"/>
    <property type="match status" value="1"/>
</dbReference>
<evidence type="ECO:0000313" key="9">
    <source>
        <dbReference type="EMBL" id="PKQ61842.1"/>
    </source>
</evidence>
<feature type="signal peptide" evidence="7">
    <location>
        <begin position="1"/>
        <end position="18"/>
    </location>
</feature>
<dbReference type="SUPFAM" id="SSF51445">
    <property type="entry name" value="(Trans)glycosidases"/>
    <property type="match status" value="1"/>
</dbReference>
<comment type="similarity">
    <text evidence="2">Belongs to the glycosyl hydrolase 29 family.</text>
</comment>
<evidence type="ECO:0000256" key="4">
    <source>
        <dbReference type="ARBA" id="ARBA00022729"/>
    </source>
</evidence>
<keyword evidence="4 7" id="KW-0732">Signal</keyword>
<dbReference type="Pfam" id="PF01120">
    <property type="entry name" value="Alpha_L_fucos"/>
    <property type="match status" value="1"/>
</dbReference>
<evidence type="ECO:0000256" key="6">
    <source>
        <dbReference type="ARBA" id="ARBA00023295"/>
    </source>
</evidence>
<keyword evidence="5" id="KW-0378">Hydrolase</keyword>
<feature type="domain" description="Glycoside hydrolase family 29 N-terminal" evidence="8">
    <location>
        <begin position="19"/>
        <end position="391"/>
    </location>
</feature>
<sequence length="510" mass="58920">MKTYWLLLLLCIGLPAHSQQKEAGKQTYSANWESLKQHQTPEWFRDAKFGIYFHWGVYSYMGEGEWYSHHMYEDKDEGWNHDLREHHVETYGDSTQYYDFISKFTAKYFDANDWAKLFKDAGVRFVGPVAEHCDNFSNWDSKVNKYNSVNYGPKRDIVGELEKAIKGQDLKFVTTFHHSWEWGWYNLWNGLADTTNTEFREMLGEVTSPETFYRLGKDASGQSNYKVLAEDQPSKEFVDLWKAKVYEVVDKYKPDLLWFDSRVFLLPEKVRKEMVAYYYNKGLEWNKEVTLTYKNEDLAKGAGVIDMERGRFDETTDFPWLTDDSYAWNTWSWSDKLQLKTPDIIVDELADISSKNGCLILNITPSADGFIPQEQRDGLLEIGQWLKVNGEAIYDTRPFVTYGEGVTKLNKNHFGGVQGRGVQYTAEDFRFTQNGKNLYIIQLGTPEPAKEFLLKSFAEDGKAAGMKISKIQVLGSKEKIVWSLAKGGLTLTSPATIPNDKAVVYKVILK</sequence>
<dbReference type="PANTHER" id="PTHR10030:SF37">
    <property type="entry name" value="ALPHA-L-FUCOSIDASE-RELATED"/>
    <property type="match status" value="1"/>
</dbReference>
<dbReference type="GO" id="GO:0006004">
    <property type="term" value="P:fucose metabolic process"/>
    <property type="evidence" value="ECO:0007669"/>
    <property type="project" value="InterPro"/>
</dbReference>
<evidence type="ECO:0000256" key="3">
    <source>
        <dbReference type="ARBA" id="ARBA00012662"/>
    </source>
</evidence>
<evidence type="ECO:0000259" key="8">
    <source>
        <dbReference type="Pfam" id="PF01120"/>
    </source>
</evidence>
<evidence type="ECO:0000313" key="10">
    <source>
        <dbReference type="Proteomes" id="UP000233535"/>
    </source>
</evidence>
<keyword evidence="10" id="KW-1185">Reference proteome</keyword>
<gene>
    <name evidence="9" type="ORF">BZG02_14550</name>
</gene>
<dbReference type="PRINTS" id="PR00741">
    <property type="entry name" value="GLHYDRLASE29"/>
</dbReference>
<dbReference type="Proteomes" id="UP000233535">
    <property type="component" value="Unassembled WGS sequence"/>
</dbReference>
<proteinExistence type="inferred from homology"/>
<organism evidence="9 10">
    <name type="scientific">Labilibaculum filiforme</name>
    <dbReference type="NCBI Taxonomy" id="1940526"/>
    <lineage>
        <taxon>Bacteria</taxon>
        <taxon>Pseudomonadati</taxon>
        <taxon>Bacteroidota</taxon>
        <taxon>Bacteroidia</taxon>
        <taxon>Marinilabiliales</taxon>
        <taxon>Marinifilaceae</taxon>
        <taxon>Labilibaculum</taxon>
    </lineage>
</organism>
<dbReference type="OrthoDB" id="1389336at2"/>
<dbReference type="InterPro" id="IPR016286">
    <property type="entry name" value="FUC_metazoa-typ"/>
</dbReference>
<comment type="caution">
    <text evidence="9">The sequence shown here is derived from an EMBL/GenBank/DDBJ whole genome shotgun (WGS) entry which is preliminary data.</text>
</comment>
<dbReference type="GO" id="GO:0016139">
    <property type="term" value="P:glycoside catabolic process"/>
    <property type="evidence" value="ECO:0007669"/>
    <property type="project" value="TreeGrafter"/>
</dbReference>
<dbReference type="InterPro" id="IPR017853">
    <property type="entry name" value="GH"/>
</dbReference>
<comment type="function">
    <text evidence="1">Alpha-L-fucosidase is responsible for hydrolyzing the alpha-1,6-linked fucose joined to the reducing-end N-acetylglucosamine of the carbohydrate moieties of glycoproteins.</text>
</comment>
<dbReference type="EC" id="3.2.1.51" evidence="3"/>